<protein>
    <submittedName>
        <fullName evidence="1">Internal virion protein</fullName>
    </submittedName>
</protein>
<accession>A0A096VL37</accession>
<evidence type="ECO:0000313" key="1">
    <source>
        <dbReference type="EMBL" id="AGK86747.1"/>
    </source>
</evidence>
<proteinExistence type="predicted"/>
<dbReference type="KEGG" id="vg:22112067"/>
<reference evidence="1 2" key="2">
    <citation type="journal article" date="2015" name="PLoS ONE">
        <title>Comparative Genomic and Phylogenomic Analyses Reveal a Conserved Core Genome Shared by Estuarine and Oceanic Cyanopodoviruses.</title>
        <authorList>
            <person name="Huang S."/>
            <person name="Zhang S."/>
            <person name="Jiao N."/>
            <person name="Chen F."/>
        </authorList>
    </citation>
    <scope>NUCLEOTIDE SEQUENCE [LARGE SCALE GENOMIC DNA]</scope>
</reference>
<dbReference type="RefSeq" id="YP_009103149.1">
    <property type="nucleotide sequence ID" value="NC_025455.1"/>
</dbReference>
<dbReference type="Proteomes" id="UP000030041">
    <property type="component" value="Segment"/>
</dbReference>
<dbReference type="EMBL" id="KC310806">
    <property type="protein sequence ID" value="AGK86747.1"/>
    <property type="molecule type" value="Genomic_DNA"/>
</dbReference>
<reference evidence="2" key="1">
    <citation type="submission" date="2012-12" db="EMBL/GenBank/DDBJ databases">
        <title>Genomics of marine cyanopodoviruses.</title>
        <authorList>
            <person name="Huang S."/>
            <person name="Chen F."/>
        </authorList>
    </citation>
    <scope>NUCLEOTIDE SEQUENCE [LARGE SCALE GENOMIC DNA]</scope>
</reference>
<keyword evidence="2" id="KW-1185">Reference proteome</keyword>
<sequence length="773" mass="85362">MDRMMAMLNVRTLSKQTASGKLREFDYVGRNLPDVNGQPQVASPYLKKMQEDLQNQLAKEENLYQSFAQLRTRLANGDKAAFRELERAAKVMQVMQPTQKNFRSVQTALASVGKGLDSLYVNSILSGPVTMSRNFWGNFYQTIGHPMQALLGSALPGKHNAKVRAQAIAALGSIWDSRTEFIDTMARMTKKQWNMHGPDAKEYVIWDEKLSANMAALQQKIDAGEVGWFTSQIYGLGINLRKIADSPQLRPMMAFMGATDNYFKVMAARQVAAKRAVENALDALGDAPLTAKRSQKFGELVAEFKELELKKVLSDDGLEVIDEEAIRLGQTFTFQTPIDEADLVTRKLNELSSVPGMKFLGVTFVKTPSNILKSAANLTPGLSTLLKNTDAAYKNGDAYYRAMRDGAEAMSYLLGGAAMAGGLSGNITGAGPLRGDDRDLWLQNHKPFTITIGGAEFNYQALEPASSVVGMFADMGALAVSDDEDGNFLPSVAAIVMSNIVNKSYLAQISTVASLVNAQDPRELTKVFENMGRGLVPYSGARSQWGQVIDPAQREVRSQLEDMWSWALKKHGGLGSTKALPQRVDPVTGEELTRDAIDGIGGSLMGLTNMLVGGLRVSKNRFKPVHKAMEAEGYDISNKTKELAGEILRNEQMVEYNKLRAAGGALEKELLAYFNSDQYKKIDKPQSEYQRQNGMEAAQTDAYKVIDTIVKRYHNIAVGTMEAGLNAPTLEWSQRVQQLNQKRQQIEAVGGQRRSDFLYGTQEPQEILQNYQY</sequence>
<name>A0A096VL37_9CAUD</name>
<gene>
    <name evidence="1" type="ORF">S-CBP2_0041</name>
</gene>
<evidence type="ECO:0000313" key="2">
    <source>
        <dbReference type="Proteomes" id="UP000030041"/>
    </source>
</evidence>
<organism evidence="1 2">
    <name type="scientific">Synechococcus phage S-CBP2</name>
    <dbReference type="NCBI Taxonomy" id="756277"/>
    <lineage>
        <taxon>Viruses</taxon>
        <taxon>Duplodnaviria</taxon>
        <taxon>Heunggongvirae</taxon>
        <taxon>Uroviricota</taxon>
        <taxon>Caudoviricetes</taxon>
        <taxon>Autographivirales</taxon>
        <taxon>Kembevirus</taxon>
        <taxon>Kembevirus SCBP2</taxon>
    </lineage>
</organism>
<dbReference type="GeneID" id="22112067"/>